<keyword evidence="1" id="KW-0472">Membrane</keyword>
<accession>A0A0A9HH87</accession>
<reference evidence="2" key="2">
    <citation type="journal article" date="2015" name="Data Brief">
        <title>Shoot transcriptome of the giant reed, Arundo donax.</title>
        <authorList>
            <person name="Barrero R.A."/>
            <person name="Guerrero F.D."/>
            <person name="Moolhuijzen P."/>
            <person name="Goolsby J.A."/>
            <person name="Tidwell J."/>
            <person name="Bellgard S.E."/>
            <person name="Bellgard M.I."/>
        </authorList>
    </citation>
    <scope>NUCLEOTIDE SEQUENCE</scope>
    <source>
        <tissue evidence="2">Shoot tissue taken approximately 20 cm above the soil surface</tissue>
    </source>
</reference>
<dbReference type="EMBL" id="GBRH01162732">
    <property type="protein sequence ID" value="JAE35164.1"/>
    <property type="molecule type" value="Transcribed_RNA"/>
</dbReference>
<name>A0A0A9HH87_ARUDO</name>
<organism evidence="2">
    <name type="scientific">Arundo donax</name>
    <name type="common">Giant reed</name>
    <name type="synonym">Donax arundinaceus</name>
    <dbReference type="NCBI Taxonomy" id="35708"/>
    <lineage>
        <taxon>Eukaryota</taxon>
        <taxon>Viridiplantae</taxon>
        <taxon>Streptophyta</taxon>
        <taxon>Embryophyta</taxon>
        <taxon>Tracheophyta</taxon>
        <taxon>Spermatophyta</taxon>
        <taxon>Magnoliopsida</taxon>
        <taxon>Liliopsida</taxon>
        <taxon>Poales</taxon>
        <taxon>Poaceae</taxon>
        <taxon>PACMAD clade</taxon>
        <taxon>Arundinoideae</taxon>
        <taxon>Arundineae</taxon>
        <taxon>Arundo</taxon>
    </lineage>
</organism>
<sequence length="60" mass="6929">MMTTKFMLAEFLLKHSKVCEIASSPMLLCHFMSTAWFILQLQTKPYNSPFSPFDVTQTLP</sequence>
<reference evidence="2" key="1">
    <citation type="submission" date="2014-09" db="EMBL/GenBank/DDBJ databases">
        <authorList>
            <person name="Magalhaes I.L.F."/>
            <person name="Oliveira U."/>
            <person name="Santos F.R."/>
            <person name="Vidigal T.H.D.A."/>
            <person name="Brescovit A.D."/>
            <person name="Santos A.J."/>
        </authorList>
    </citation>
    <scope>NUCLEOTIDE SEQUENCE</scope>
    <source>
        <tissue evidence="2">Shoot tissue taken approximately 20 cm above the soil surface</tissue>
    </source>
</reference>
<keyword evidence="1" id="KW-1133">Transmembrane helix</keyword>
<feature type="transmembrane region" description="Helical" evidence="1">
    <location>
        <begin position="21"/>
        <end position="39"/>
    </location>
</feature>
<evidence type="ECO:0000256" key="1">
    <source>
        <dbReference type="SAM" id="Phobius"/>
    </source>
</evidence>
<evidence type="ECO:0000313" key="2">
    <source>
        <dbReference type="EMBL" id="JAE35164.1"/>
    </source>
</evidence>
<proteinExistence type="predicted"/>
<protein>
    <submittedName>
        <fullName evidence="2">Uncharacterized protein</fullName>
    </submittedName>
</protein>
<keyword evidence="1" id="KW-0812">Transmembrane</keyword>
<dbReference type="AlphaFoldDB" id="A0A0A9HH87"/>